<protein>
    <submittedName>
        <fullName evidence="2">Uncharacterized protein</fullName>
    </submittedName>
</protein>
<comment type="caution">
    <text evidence="2">The sequence shown here is derived from an EMBL/GenBank/DDBJ whole genome shotgun (WGS) entry which is preliminary data.</text>
</comment>
<feature type="region of interest" description="Disordered" evidence="1">
    <location>
        <begin position="1"/>
        <end position="21"/>
    </location>
</feature>
<reference evidence="2 3" key="1">
    <citation type="submission" date="2016-02" db="EMBL/GenBank/DDBJ databases">
        <title>Biosynthesis of antibiotic leucinostatins and their inhibition on Phytophthora in bio-control Purpureocillium lilacinum.</title>
        <authorList>
            <person name="Wang G."/>
            <person name="Liu Z."/>
            <person name="Lin R."/>
            <person name="Li E."/>
            <person name="Mao Z."/>
            <person name="Ling J."/>
            <person name="Yin W."/>
            <person name="Xie B."/>
        </authorList>
    </citation>
    <scope>NUCLEOTIDE SEQUENCE [LARGE SCALE GENOMIC DNA]</scope>
    <source>
        <strain evidence="2">PLFJ-1</strain>
    </source>
</reference>
<gene>
    <name evidence="2" type="ORF">VFPFJ_10007</name>
</gene>
<evidence type="ECO:0000313" key="2">
    <source>
        <dbReference type="EMBL" id="OAQ79521.1"/>
    </source>
</evidence>
<sequence length="303" mass="31894">MNRRHTYVPPHFAAEPSTAASSPYGSLPSCRGVSNIFVLARALGLALAMGVAPTTARPRPFLVSDHLHVLPPPLTQAMTLLRVDNSFFVLYVRAFTCKGPLSSICLDPLRPAIGPTIVSHDSASTTRKIEPLSHGPCIGLAGVQMPPSRVAGMAGMIRSAGPQRGAVAAICRGPTCSQAAHASITGIVDDLSLGTLLSFSSGCPDYVTIALLSSEADRCWFKPSILSNSIANGRPLVSLYTSYLIGTHNPPNILPNASSQALASLFSEHIKDRPFIPQPSHVMLGSTAVAGNAYRGQSQTPHL</sequence>
<dbReference type="AlphaFoldDB" id="A0A179GQF4"/>
<evidence type="ECO:0000313" key="3">
    <source>
        <dbReference type="Proteomes" id="UP000078340"/>
    </source>
</evidence>
<accession>A0A179GQF4</accession>
<dbReference type="EMBL" id="LSBI01000010">
    <property type="protein sequence ID" value="OAQ79521.1"/>
    <property type="molecule type" value="Genomic_DNA"/>
</dbReference>
<organism evidence="2 3">
    <name type="scientific">Purpureocillium lilacinum</name>
    <name type="common">Paecilomyces lilacinus</name>
    <dbReference type="NCBI Taxonomy" id="33203"/>
    <lineage>
        <taxon>Eukaryota</taxon>
        <taxon>Fungi</taxon>
        <taxon>Dikarya</taxon>
        <taxon>Ascomycota</taxon>
        <taxon>Pezizomycotina</taxon>
        <taxon>Sordariomycetes</taxon>
        <taxon>Hypocreomycetidae</taxon>
        <taxon>Hypocreales</taxon>
        <taxon>Ophiocordycipitaceae</taxon>
        <taxon>Purpureocillium</taxon>
    </lineage>
</organism>
<name>A0A179GQF4_PURLI</name>
<dbReference type="Proteomes" id="UP000078340">
    <property type="component" value="Unassembled WGS sequence"/>
</dbReference>
<evidence type="ECO:0000256" key="1">
    <source>
        <dbReference type="SAM" id="MobiDB-lite"/>
    </source>
</evidence>
<proteinExistence type="predicted"/>